<keyword evidence="5 7" id="KW-0472">Membrane</keyword>
<dbReference type="AlphaFoldDB" id="A0AA49Q023"/>
<dbReference type="InterPro" id="IPR036942">
    <property type="entry name" value="Beta-barrel_TonB_sf"/>
</dbReference>
<dbReference type="InterPro" id="IPR039426">
    <property type="entry name" value="TonB-dep_rcpt-like"/>
</dbReference>
<name>A0AA49Q023_9BACT</name>
<keyword evidence="4 7" id="KW-0812">Transmembrane</keyword>
<dbReference type="FunFam" id="2.170.130.10:FF:000008">
    <property type="entry name" value="SusC/RagA family TonB-linked outer membrane protein"/>
    <property type="match status" value="1"/>
</dbReference>
<dbReference type="NCBIfam" id="TIGR04056">
    <property type="entry name" value="OMP_RagA_SusC"/>
    <property type="match status" value="1"/>
</dbReference>
<evidence type="ECO:0000259" key="9">
    <source>
        <dbReference type="Pfam" id="PF07715"/>
    </source>
</evidence>
<keyword evidence="8" id="KW-0732">Signal</keyword>
<keyword evidence="10" id="KW-0675">Receptor</keyword>
<dbReference type="Gene3D" id="2.60.40.1120">
    <property type="entry name" value="Carboxypeptidase-like, regulatory domain"/>
    <property type="match status" value="1"/>
</dbReference>
<organism evidence="10">
    <name type="scientific">Roseihalotalea indica</name>
    <dbReference type="NCBI Taxonomy" id="2867963"/>
    <lineage>
        <taxon>Bacteria</taxon>
        <taxon>Pseudomonadati</taxon>
        <taxon>Bacteroidota</taxon>
        <taxon>Cytophagia</taxon>
        <taxon>Cytophagales</taxon>
        <taxon>Catalimonadaceae</taxon>
        <taxon>Roseihalotalea</taxon>
    </lineage>
</organism>
<dbReference type="PROSITE" id="PS52016">
    <property type="entry name" value="TONB_DEPENDENT_REC_3"/>
    <property type="match status" value="1"/>
</dbReference>
<evidence type="ECO:0000256" key="2">
    <source>
        <dbReference type="ARBA" id="ARBA00022448"/>
    </source>
</evidence>
<dbReference type="Gene3D" id="2.170.130.10">
    <property type="entry name" value="TonB-dependent receptor, plug domain"/>
    <property type="match status" value="1"/>
</dbReference>
<dbReference type="SUPFAM" id="SSF49464">
    <property type="entry name" value="Carboxypeptidase regulatory domain-like"/>
    <property type="match status" value="1"/>
</dbReference>
<keyword evidence="6 7" id="KW-0998">Cell outer membrane</keyword>
<gene>
    <name evidence="10" type="ORF">K4G66_15585</name>
</gene>
<evidence type="ECO:0000256" key="4">
    <source>
        <dbReference type="ARBA" id="ARBA00022692"/>
    </source>
</evidence>
<sequence length="1056" mass="115802">MNLTLLTPRLSRYLALALCVQLLPASWLVAGDNPTLETHSKDYIATAAIDVSGKVSDENGEGLPGVNVLVKGTSLGTVTNIEGIYRLQVENENSILVFSSIGYATQEVTVGNQRTVNINMLPDVKALEEVVVIGYGTQRREDLTGAIGSVSSEDLKKVPITTPDQAMQGRVAGVQVRTTSHEPGGGISVQIRGTSSLSASSQPLYVIDGFPISNDYSSVASEKGSTTPNQLNSIDPSTIESVEILKDASATAIYGSRATNGVVLITTKRGRRGPAQVDYSTNVSFQKVAKKFDLLNATEYGQLVNEANDLNDVPHTFSDEQIAALGEGTDWQDVMFRTAITQRHMLSVAGGNENLRYMVSGNYTDQEGVIIESGLRRYATTINLDANVSEKLTLGSSMTFSHTNNQRTLEGTKSYSNEPSIVSSIFNARPHIPAYDEEGNIIKNNNGFPGGNGEDTPLWMAKAYERDAKTIRMIGNIFANYEIIEGLNFKVRVGLDYNDFANNTYYPIGSSVAGSTGGQATRTTQQLVNFLNENTLEYKRNFGQKHQFTALVGYTSQTEKNETATARAYGFPSDFYGYRNLGIASSPQPSTSYESKWVLLSYLGRLNYIFNDKYLFTATARYDGSSKFGVNNKYGFFPSASVAWRLSEEEFIRNMGLFSQLKLRVGYGSTGNERIGLYRSISTIAAYNNFSNGYGFYGQQTPVAWPDNIANPNLSWEKAEDINVGLDMGFFDNRLSLTLDVYQKKTTDLLLNTPLPEESGYASVLQNVGSMQNKGFEVTLNTVNTTGALGWTTNFNFSMNRNKVLDLGGADFYFTGWAGGGNNGHNGTNLVRIAPGQPVGAFWGSIYEGIYKSQAEIDEAGHQPNNRPGSERFKDLNGDGVWTEEDDTYIGNPNPDYIFGFNNDFTWKQFSLNIFMYGEVGQEIATFALGNRLIGGTNLLRSDRENRWTPENPNGTATAANQNVTSVLSTRNVVDGSFMRIKNISLSYNLPVGNMNINWLRSLQVSAAVDNAFVFTNYQGYDPEVNSFGASNEVKGVDRFSYPSVRGVRFGLNIGF</sequence>
<feature type="signal peptide" evidence="8">
    <location>
        <begin position="1"/>
        <end position="30"/>
    </location>
</feature>
<dbReference type="InterPro" id="IPR023997">
    <property type="entry name" value="TonB-dep_OMP_SusC/RagA_CS"/>
</dbReference>
<evidence type="ECO:0000256" key="3">
    <source>
        <dbReference type="ARBA" id="ARBA00022452"/>
    </source>
</evidence>
<feature type="chain" id="PRO_5041243653" evidence="8">
    <location>
        <begin position="31"/>
        <end position="1056"/>
    </location>
</feature>
<dbReference type="SUPFAM" id="SSF56935">
    <property type="entry name" value="Porins"/>
    <property type="match status" value="1"/>
</dbReference>
<dbReference type="InterPro" id="IPR008969">
    <property type="entry name" value="CarboxyPept-like_regulatory"/>
</dbReference>
<keyword evidence="3 7" id="KW-1134">Transmembrane beta strand</keyword>
<dbReference type="EMBL" id="CP120682">
    <property type="protein sequence ID" value="WKN40116.1"/>
    <property type="molecule type" value="Genomic_DNA"/>
</dbReference>
<dbReference type="NCBIfam" id="TIGR04057">
    <property type="entry name" value="SusC_RagA_signa"/>
    <property type="match status" value="1"/>
</dbReference>
<reference evidence="10" key="2">
    <citation type="journal article" date="2024" name="Antonie Van Leeuwenhoek">
        <title>Roseihalotalea indica gen. nov., sp. nov., a halophilic Bacteroidetes from mesopelagic Southwest Indian Ocean with higher carbohydrate metabolic potential.</title>
        <authorList>
            <person name="Chen B."/>
            <person name="Zhang M."/>
            <person name="Lin D."/>
            <person name="Ye J."/>
            <person name="Tang K."/>
        </authorList>
    </citation>
    <scope>NUCLEOTIDE SEQUENCE</scope>
    <source>
        <strain evidence="10">TK19036</strain>
    </source>
</reference>
<comment type="subcellular location">
    <subcellularLocation>
        <location evidence="1 7">Cell outer membrane</location>
        <topology evidence="1 7">Multi-pass membrane protein</topology>
    </subcellularLocation>
</comment>
<dbReference type="GO" id="GO:0009279">
    <property type="term" value="C:cell outer membrane"/>
    <property type="evidence" value="ECO:0007669"/>
    <property type="project" value="UniProtKB-SubCell"/>
</dbReference>
<dbReference type="InterPro" id="IPR012910">
    <property type="entry name" value="Plug_dom"/>
</dbReference>
<dbReference type="InterPro" id="IPR037066">
    <property type="entry name" value="Plug_dom_sf"/>
</dbReference>
<dbReference type="InterPro" id="IPR023996">
    <property type="entry name" value="TonB-dep_OMP_SusC/RagA"/>
</dbReference>
<protein>
    <submittedName>
        <fullName evidence="10">TonB-dependent receptor</fullName>
    </submittedName>
</protein>
<dbReference type="Pfam" id="PF07715">
    <property type="entry name" value="Plug"/>
    <property type="match status" value="1"/>
</dbReference>
<comment type="similarity">
    <text evidence="7">Belongs to the TonB-dependent receptor family.</text>
</comment>
<evidence type="ECO:0000256" key="7">
    <source>
        <dbReference type="PROSITE-ProRule" id="PRU01360"/>
    </source>
</evidence>
<evidence type="ECO:0000256" key="6">
    <source>
        <dbReference type="ARBA" id="ARBA00023237"/>
    </source>
</evidence>
<feature type="domain" description="TonB-dependent receptor plug" evidence="9">
    <location>
        <begin position="141"/>
        <end position="262"/>
    </location>
</feature>
<evidence type="ECO:0000256" key="1">
    <source>
        <dbReference type="ARBA" id="ARBA00004571"/>
    </source>
</evidence>
<evidence type="ECO:0000256" key="8">
    <source>
        <dbReference type="SAM" id="SignalP"/>
    </source>
</evidence>
<accession>A0AA49Q023</accession>
<dbReference type="Gene3D" id="2.40.170.20">
    <property type="entry name" value="TonB-dependent receptor, beta-barrel domain"/>
    <property type="match status" value="1"/>
</dbReference>
<evidence type="ECO:0000256" key="5">
    <source>
        <dbReference type="ARBA" id="ARBA00023136"/>
    </source>
</evidence>
<reference evidence="10" key="1">
    <citation type="journal article" date="2023" name="Comput. Struct. Biotechnol. J.">
        <title>Discovery of a novel marine Bacteroidetes with a rich repertoire of carbohydrate-active enzymes.</title>
        <authorList>
            <person name="Chen B."/>
            <person name="Liu G."/>
            <person name="Chen Q."/>
            <person name="Wang H."/>
            <person name="Liu L."/>
            <person name="Tang K."/>
        </authorList>
    </citation>
    <scope>NUCLEOTIDE SEQUENCE</scope>
    <source>
        <strain evidence="10">TK19036</strain>
    </source>
</reference>
<dbReference type="Pfam" id="PF13715">
    <property type="entry name" value="CarbopepD_reg_2"/>
    <property type="match status" value="1"/>
</dbReference>
<proteinExistence type="inferred from homology"/>
<evidence type="ECO:0000313" key="10">
    <source>
        <dbReference type="EMBL" id="WKN40116.1"/>
    </source>
</evidence>
<keyword evidence="2 7" id="KW-0813">Transport</keyword>